<organism evidence="1">
    <name type="scientific">Myoviridae sp. ct4uh47</name>
    <dbReference type="NCBI Taxonomy" id="2825032"/>
    <lineage>
        <taxon>Viruses</taxon>
        <taxon>Duplodnaviria</taxon>
        <taxon>Heunggongvirae</taxon>
        <taxon>Uroviricota</taxon>
        <taxon>Caudoviricetes</taxon>
    </lineage>
</organism>
<accession>A0A8S5V5W2</accession>
<sequence length="70" mass="7505">MSKPILRIWDEESQDYISVPAIKGPKGDKGDQGTAGHIPVKGTDYWTAADKAEMVADVLAALPDGTEVSY</sequence>
<dbReference type="EMBL" id="BK016203">
    <property type="protein sequence ID" value="DAG02137.1"/>
    <property type="molecule type" value="Genomic_DNA"/>
</dbReference>
<protein>
    <submittedName>
        <fullName evidence="1">PROTEIN (MANNOSE-BINDING PROTEIN A), HOST DEFENSE, METALLOPROTEIN, SUGAR.9A</fullName>
    </submittedName>
</protein>
<reference evidence="1" key="1">
    <citation type="journal article" date="2021" name="Proc. Natl. Acad. Sci. U.S.A.">
        <title>A Catalog of Tens of Thousands of Viruses from Human Metagenomes Reveals Hidden Associations with Chronic Diseases.</title>
        <authorList>
            <person name="Tisza M.J."/>
            <person name="Buck C.B."/>
        </authorList>
    </citation>
    <scope>NUCLEOTIDE SEQUENCE</scope>
    <source>
        <strain evidence="1">Ct4uh47</strain>
    </source>
</reference>
<proteinExistence type="predicted"/>
<evidence type="ECO:0000313" key="1">
    <source>
        <dbReference type="EMBL" id="DAG02137.1"/>
    </source>
</evidence>
<name>A0A8S5V5W2_9CAUD</name>